<protein>
    <submittedName>
        <fullName evidence="2">Uncharacterized protein</fullName>
    </submittedName>
</protein>
<dbReference type="AlphaFoldDB" id="A0A7H8N8W6"/>
<evidence type="ECO:0000313" key="2">
    <source>
        <dbReference type="EMBL" id="QKW50977.1"/>
    </source>
</evidence>
<organism evidence="2 3">
    <name type="scientific">Streptomyces buecherae</name>
    <dbReference type="NCBI Taxonomy" id="2763006"/>
    <lineage>
        <taxon>Bacteria</taxon>
        <taxon>Bacillati</taxon>
        <taxon>Actinomycetota</taxon>
        <taxon>Actinomycetes</taxon>
        <taxon>Kitasatosporales</taxon>
        <taxon>Streptomycetaceae</taxon>
        <taxon>Streptomyces</taxon>
    </lineage>
</organism>
<feature type="compositionally biased region" description="Basic and acidic residues" evidence="1">
    <location>
        <begin position="74"/>
        <end position="84"/>
    </location>
</feature>
<accession>A0A7H8N8W6</accession>
<dbReference type="EMBL" id="CP054929">
    <property type="protein sequence ID" value="QKW50977.1"/>
    <property type="molecule type" value="Genomic_DNA"/>
</dbReference>
<keyword evidence="3" id="KW-1185">Reference proteome</keyword>
<name>A0A7H8N8W6_9ACTN</name>
<proteinExistence type="predicted"/>
<dbReference type="Proteomes" id="UP000509303">
    <property type="component" value="Chromosome"/>
</dbReference>
<sequence>MNAPDRLPDAGHADISIVASTPDVARQVAEVLRRCFTSTEQRSFPVDPHGGTRLQLTVDTTRAAEPARTWLESSAEKDRPRTEG</sequence>
<gene>
    <name evidence="2" type="ORF">HUT08_17150</name>
</gene>
<evidence type="ECO:0000313" key="3">
    <source>
        <dbReference type="Proteomes" id="UP000509303"/>
    </source>
</evidence>
<feature type="region of interest" description="Disordered" evidence="1">
    <location>
        <begin position="62"/>
        <end position="84"/>
    </location>
</feature>
<evidence type="ECO:0000256" key="1">
    <source>
        <dbReference type="SAM" id="MobiDB-lite"/>
    </source>
</evidence>
<reference evidence="2 3" key="1">
    <citation type="submission" date="2020-06" db="EMBL/GenBank/DDBJ databases">
        <title>Genome mining for natural products.</title>
        <authorList>
            <person name="Zhang B."/>
            <person name="Shi J."/>
            <person name="Ge H."/>
        </authorList>
    </citation>
    <scope>NUCLEOTIDE SEQUENCE [LARGE SCALE GENOMIC DNA]</scope>
    <source>
        <strain evidence="2 3">NA00687</strain>
    </source>
</reference>
<dbReference type="RefSeq" id="WP_176162701.1">
    <property type="nucleotide sequence ID" value="NZ_CP054929.1"/>
</dbReference>